<evidence type="ECO:0000256" key="5">
    <source>
        <dbReference type="ARBA" id="ARBA00023136"/>
    </source>
</evidence>
<evidence type="ECO:0000256" key="9">
    <source>
        <dbReference type="SAM" id="Phobius"/>
    </source>
</evidence>
<feature type="transmembrane region" description="Helical" evidence="9">
    <location>
        <begin position="17"/>
        <end position="37"/>
    </location>
</feature>
<name>A0A239YFI1_9STAP</name>
<organism evidence="10 11">
    <name type="scientific">Mammaliicoccus stepanovicii</name>
    <dbReference type="NCBI Taxonomy" id="643214"/>
    <lineage>
        <taxon>Bacteria</taxon>
        <taxon>Bacillati</taxon>
        <taxon>Bacillota</taxon>
        <taxon>Bacilli</taxon>
        <taxon>Bacillales</taxon>
        <taxon>Staphylococcaceae</taxon>
        <taxon>Mammaliicoccus</taxon>
    </lineage>
</organism>
<feature type="transmembrane region" description="Helical" evidence="9">
    <location>
        <begin position="57"/>
        <end position="81"/>
    </location>
</feature>
<evidence type="ECO:0000313" key="10">
    <source>
        <dbReference type="EMBL" id="SNV57176.1"/>
    </source>
</evidence>
<evidence type="ECO:0000256" key="1">
    <source>
        <dbReference type="ARBA" id="ARBA00004141"/>
    </source>
</evidence>
<feature type="transmembrane region" description="Helical" evidence="9">
    <location>
        <begin position="133"/>
        <end position="153"/>
    </location>
</feature>
<keyword evidence="5 9" id="KW-0472">Membrane</keyword>
<dbReference type="PANTHER" id="PTHR30477:SF13">
    <property type="entry name" value="IRON TRANSPORT SYSTEM MEMBRANE PROTEIN HI_0360-RELATED"/>
    <property type="match status" value="1"/>
</dbReference>
<dbReference type="KEGG" id="sste:SAMEA4384403_0318"/>
<reference evidence="10 11" key="1">
    <citation type="submission" date="2017-06" db="EMBL/GenBank/DDBJ databases">
        <authorList>
            <consortium name="Pathogen Informatics"/>
        </authorList>
    </citation>
    <scope>NUCLEOTIDE SEQUENCE [LARGE SCALE GENOMIC DNA]</scope>
    <source>
        <strain evidence="10 11">NCTC13839</strain>
    </source>
</reference>
<dbReference type="FunFam" id="1.10.3470.10:FF:000003">
    <property type="entry name" value="Iron ABC transporter permease SitD"/>
    <property type="match status" value="1"/>
</dbReference>
<keyword evidence="3 8" id="KW-0812">Transmembrane</keyword>
<dbReference type="PANTHER" id="PTHR30477">
    <property type="entry name" value="ABC-TRANSPORTER METAL-BINDING PROTEIN"/>
    <property type="match status" value="1"/>
</dbReference>
<dbReference type="RefSeq" id="WP_095085821.1">
    <property type="nucleotide sequence ID" value="NZ_BMDM01000007.1"/>
</dbReference>
<evidence type="ECO:0000256" key="6">
    <source>
        <dbReference type="ARBA" id="ARBA00057828"/>
    </source>
</evidence>
<accession>A0A239YFI1</accession>
<feature type="transmembrane region" description="Helical" evidence="9">
    <location>
        <begin position="221"/>
        <end position="241"/>
    </location>
</feature>
<evidence type="ECO:0000256" key="3">
    <source>
        <dbReference type="ARBA" id="ARBA00022692"/>
    </source>
</evidence>
<keyword evidence="8" id="KW-0813">Transport</keyword>
<dbReference type="GO" id="GO:0055085">
    <property type="term" value="P:transmembrane transport"/>
    <property type="evidence" value="ECO:0007669"/>
    <property type="project" value="InterPro"/>
</dbReference>
<protein>
    <recommendedName>
        <fullName evidence="7">Manganese transport system membrane protein MntC</fullName>
    </recommendedName>
</protein>
<feature type="transmembrane region" description="Helical" evidence="9">
    <location>
        <begin position="247"/>
        <end position="265"/>
    </location>
</feature>
<keyword evidence="4 9" id="KW-1133">Transmembrane helix</keyword>
<dbReference type="Gene3D" id="1.10.3470.10">
    <property type="entry name" value="ABC transporter involved in vitamin B12 uptake, BtuC"/>
    <property type="match status" value="1"/>
</dbReference>
<dbReference type="InterPro" id="IPR037294">
    <property type="entry name" value="ABC_BtuC-like"/>
</dbReference>
<evidence type="ECO:0000256" key="7">
    <source>
        <dbReference type="ARBA" id="ARBA00073179"/>
    </source>
</evidence>
<dbReference type="InterPro" id="IPR001626">
    <property type="entry name" value="ABC_TroCD"/>
</dbReference>
<gene>
    <name evidence="10" type="primary">sitD</name>
    <name evidence="10" type="ORF">SAMEA4384403_00318</name>
</gene>
<comment type="function">
    <text evidence="6">This protein is probably a component of a manganese permease, a binding protein-dependent, ATP-driven transport system.</text>
</comment>
<dbReference type="GO" id="GO:0043190">
    <property type="term" value="C:ATP-binding cassette (ABC) transporter complex"/>
    <property type="evidence" value="ECO:0007669"/>
    <property type="project" value="InterPro"/>
</dbReference>
<keyword evidence="11" id="KW-1185">Reference proteome</keyword>
<evidence type="ECO:0000256" key="2">
    <source>
        <dbReference type="ARBA" id="ARBA00008034"/>
    </source>
</evidence>
<feature type="transmembrane region" description="Helical" evidence="9">
    <location>
        <begin position="173"/>
        <end position="190"/>
    </location>
</feature>
<dbReference type="SUPFAM" id="SSF81345">
    <property type="entry name" value="ABC transporter involved in vitamin B12 uptake, BtuC"/>
    <property type="match status" value="1"/>
</dbReference>
<sequence>MNEFISSLVNYNFLSRALITSIIVGIVCGVVGSLIILRGLSLMGDAMSHAVLPGVALSFLFNIPMFIGALTTGMITSFLIGYISQHSKTKNDAAIGIIYTAFLSIGIILISQINSATDLYHILFGNILAITTNAFYTTSIVSIIVILSVIIFYKPLHLSTFDPIAAKMSGLNIKLIHYFIMMLLALVTVASLQTVGIILVVALLITPSSTAYLITNSLKSMMITASILSAISAAIGMYVSYLFNFPSGASIVLICFFFYAFIFIINKIKLKLI</sequence>
<dbReference type="GO" id="GO:0010043">
    <property type="term" value="P:response to zinc ion"/>
    <property type="evidence" value="ECO:0007669"/>
    <property type="project" value="TreeGrafter"/>
</dbReference>
<evidence type="ECO:0000256" key="4">
    <source>
        <dbReference type="ARBA" id="ARBA00022989"/>
    </source>
</evidence>
<feature type="transmembrane region" description="Helical" evidence="9">
    <location>
        <begin position="93"/>
        <end position="113"/>
    </location>
</feature>
<comment type="similarity">
    <text evidence="2 8">Belongs to the ABC-3 integral membrane protein family.</text>
</comment>
<dbReference type="CDD" id="cd06550">
    <property type="entry name" value="TM_ABC_iron-siderophores_like"/>
    <property type="match status" value="1"/>
</dbReference>
<dbReference type="Pfam" id="PF00950">
    <property type="entry name" value="ABC-3"/>
    <property type="match status" value="1"/>
</dbReference>
<dbReference type="OrthoDB" id="9788905at2"/>
<dbReference type="Proteomes" id="UP000242084">
    <property type="component" value="Chromosome 1"/>
</dbReference>
<dbReference type="GO" id="GO:0071281">
    <property type="term" value="P:cellular response to iron ion"/>
    <property type="evidence" value="ECO:0007669"/>
    <property type="project" value="UniProtKB-ARBA"/>
</dbReference>
<proteinExistence type="inferred from homology"/>
<comment type="subcellular location">
    <subcellularLocation>
        <location evidence="8">Cell membrane</location>
        <topology evidence="8">Multi-pass membrane protein</topology>
    </subcellularLocation>
    <subcellularLocation>
        <location evidence="1">Membrane</location>
        <topology evidence="1">Multi-pass membrane protein</topology>
    </subcellularLocation>
</comment>
<evidence type="ECO:0000256" key="8">
    <source>
        <dbReference type="RuleBase" id="RU003943"/>
    </source>
</evidence>
<dbReference type="EMBL" id="LT906462">
    <property type="protein sequence ID" value="SNV57176.1"/>
    <property type="molecule type" value="Genomic_DNA"/>
</dbReference>
<evidence type="ECO:0000313" key="11">
    <source>
        <dbReference type="Proteomes" id="UP000242084"/>
    </source>
</evidence>
<dbReference type="AlphaFoldDB" id="A0A239YFI1"/>